<dbReference type="Gene3D" id="2.60.40.1080">
    <property type="match status" value="2"/>
</dbReference>
<accession>A0A371JCP9</accession>
<dbReference type="AlphaFoldDB" id="A0A371JCP9"/>
<reference evidence="1 2" key="1">
    <citation type="journal article" date="2017" name="Genome Announc.">
        <title>Draft Genome Sequence of a Sporulating and Motile Strain of Lachnotalea glycerini Isolated from Water in Quebec City, Canada.</title>
        <authorList>
            <person name="Maheux A.F."/>
            <person name="Boudreau D.K."/>
            <person name="Berube E."/>
            <person name="Boissinot M."/>
            <person name="Raymond F."/>
            <person name="Brodeur S."/>
            <person name="Corbeil J."/>
            <person name="Isabel S."/>
            <person name="Omar R.F."/>
            <person name="Bergeron M.G."/>
        </authorList>
    </citation>
    <scope>NUCLEOTIDE SEQUENCE [LARGE SCALE GENOMIC DNA]</scope>
    <source>
        <strain evidence="1 2">CCRI-19302</strain>
    </source>
</reference>
<name>A0A371JCP9_9FIRM</name>
<protein>
    <submittedName>
        <fullName evidence="1">Uncharacterized protein</fullName>
    </submittedName>
</protein>
<sequence>MSFLKKSTVLTVLTFVFVLAAGIFVPAKTSFAATKPSLNSASGTVFLYTQDTLEVQDIPSGLERISWSSSNTSVLKVKSNSKTGVECTLLPKKAGTATVTCTVVSSEKTYTLTCKIKVKKANPFKKIYIEGKNKHKAKASTITYETSNKKVKVSTKMYKGWTLVSKEYEVYNTATSTKAIKDVPSNNKVPIGNYQTKVYFTAINSSNESFTYTVVLKKKISATAKPSFANKSETIFLKTTNNEVSIKNFPNGASTIWSSSNTSVATVKKSSESDGTAILTPKKKGSTTIQCIVTKVDGSVSTISYTLNVKSKVKPLEAVKIDGSNIINKTKNNYYKFKTTDHSVLVQSYENSGWTITEEKYTVYKTPTIYGNETKITGNGEVSIGTYKTVVKVKLRNKSKAYYTFTLELYNSNYKK</sequence>
<dbReference type="EMBL" id="NOKA02000035">
    <property type="protein sequence ID" value="RDY30515.1"/>
    <property type="molecule type" value="Genomic_DNA"/>
</dbReference>
<evidence type="ECO:0000313" key="1">
    <source>
        <dbReference type="EMBL" id="RDY30515.1"/>
    </source>
</evidence>
<evidence type="ECO:0000313" key="2">
    <source>
        <dbReference type="Proteomes" id="UP000216411"/>
    </source>
</evidence>
<dbReference type="RefSeq" id="WP_094379040.1">
    <property type="nucleotide sequence ID" value="NZ_NOKA02000035.1"/>
</dbReference>
<dbReference type="SUPFAM" id="SSF49373">
    <property type="entry name" value="Invasin/intimin cell-adhesion fragments"/>
    <property type="match status" value="1"/>
</dbReference>
<dbReference type="InterPro" id="IPR008964">
    <property type="entry name" value="Invasin/intimin_cell_adhesion"/>
</dbReference>
<organism evidence="1 2">
    <name type="scientific">Lachnotalea glycerini</name>
    <dbReference type="NCBI Taxonomy" id="1763509"/>
    <lineage>
        <taxon>Bacteria</taxon>
        <taxon>Bacillati</taxon>
        <taxon>Bacillota</taxon>
        <taxon>Clostridia</taxon>
        <taxon>Lachnospirales</taxon>
        <taxon>Lachnospiraceae</taxon>
        <taxon>Lachnotalea</taxon>
    </lineage>
</organism>
<dbReference type="OrthoDB" id="2034272at2"/>
<keyword evidence="2" id="KW-1185">Reference proteome</keyword>
<proteinExistence type="predicted"/>
<dbReference type="Proteomes" id="UP000216411">
    <property type="component" value="Unassembled WGS sequence"/>
</dbReference>
<gene>
    <name evidence="1" type="ORF">CG710_014345</name>
</gene>
<comment type="caution">
    <text evidence="1">The sequence shown here is derived from an EMBL/GenBank/DDBJ whole genome shotgun (WGS) entry which is preliminary data.</text>
</comment>